<feature type="binding site" evidence="5">
    <location>
        <position position="104"/>
    </location>
    <ligand>
        <name>S-adenosyl-L-methionine</name>
        <dbReference type="ChEBI" id="CHEBI:59789"/>
    </ligand>
</feature>
<dbReference type="eggNOG" id="COG1576">
    <property type="taxonomic scope" value="Bacteria"/>
</dbReference>
<dbReference type="NCBIfam" id="NF000986">
    <property type="entry name" value="PRK00103.1-4"/>
    <property type="match status" value="1"/>
</dbReference>
<keyword evidence="1 5" id="KW-0489">Methyltransferase</keyword>
<keyword evidence="5" id="KW-0963">Cytoplasm</keyword>
<dbReference type="Gene3D" id="3.40.1280.10">
    <property type="match status" value="1"/>
</dbReference>
<evidence type="ECO:0000313" key="7">
    <source>
        <dbReference type="Proteomes" id="UP000005580"/>
    </source>
</evidence>
<evidence type="ECO:0000256" key="2">
    <source>
        <dbReference type="ARBA" id="ARBA00022679"/>
    </source>
</evidence>
<evidence type="ECO:0000256" key="1">
    <source>
        <dbReference type="ARBA" id="ARBA00022603"/>
    </source>
</evidence>
<reference evidence="6" key="1">
    <citation type="submission" date="2011-01" db="EMBL/GenBank/DDBJ databases">
        <authorList>
            <person name="Muzny D."/>
            <person name="Qin X."/>
            <person name="Buhay C."/>
            <person name="Dugan-Rocha S."/>
            <person name="Ding Y."/>
            <person name="Chen G."/>
            <person name="Hawes A."/>
            <person name="Holder M."/>
            <person name="Jhangiani S."/>
            <person name="Johnson A."/>
            <person name="Khan Z."/>
            <person name="Li Z."/>
            <person name="Liu W."/>
            <person name="Liu X."/>
            <person name="Perez L."/>
            <person name="Shen H."/>
            <person name="Wang Q."/>
            <person name="Watt J."/>
            <person name="Xi L."/>
            <person name="Xin Y."/>
            <person name="Zhou J."/>
            <person name="Deng J."/>
            <person name="Jiang H."/>
            <person name="Liu Y."/>
            <person name="Qu J."/>
            <person name="Song X.-Z."/>
            <person name="Zhang L."/>
            <person name="Villasana D."/>
            <person name="Johnson A."/>
            <person name="Liu J."/>
            <person name="Liyanage D."/>
            <person name="Lorensuhewa L."/>
            <person name="Robinson T."/>
            <person name="Song A."/>
            <person name="Song B.-B."/>
            <person name="Dinh H."/>
            <person name="Thornton R."/>
            <person name="Coyle M."/>
            <person name="Francisco L."/>
            <person name="Jackson L."/>
            <person name="Javaid M."/>
            <person name="Korchina V."/>
            <person name="Kovar C."/>
            <person name="Mata R."/>
            <person name="Mathew T."/>
            <person name="Ngo R."/>
            <person name="Nguyen L."/>
            <person name="Nguyen N."/>
            <person name="Okwuonu G."/>
            <person name="Ongeri F."/>
            <person name="Pham C."/>
            <person name="Simmons D."/>
            <person name="Wilczek-Boney K."/>
            <person name="Hale W."/>
            <person name="Jakkamsetti A."/>
            <person name="Pham P."/>
            <person name="Ruth R."/>
            <person name="San Lucas F."/>
            <person name="Warren J."/>
            <person name="Zhang J."/>
            <person name="Zhao Z."/>
            <person name="Zhou C."/>
            <person name="Zhu D."/>
            <person name="Lee S."/>
            <person name="Bess C."/>
            <person name="Blankenburg K."/>
            <person name="Forbes L."/>
            <person name="Fu Q."/>
            <person name="Gubbala S."/>
            <person name="Hirani K."/>
            <person name="Jayaseelan J.C."/>
            <person name="Lara F."/>
            <person name="Munidasa M."/>
            <person name="Palculict T."/>
            <person name="Patil S."/>
            <person name="Pu L.-L."/>
            <person name="Saada N."/>
            <person name="Tang L."/>
            <person name="Weissenberger G."/>
            <person name="Zhu Y."/>
            <person name="Hemphill L."/>
            <person name="Shang Y."/>
            <person name="Youmans B."/>
            <person name="Ayvaz T."/>
            <person name="Ross M."/>
            <person name="Santibanez J."/>
            <person name="Aqrawi P."/>
            <person name="Gross S."/>
            <person name="Joshi V."/>
            <person name="Fowler G."/>
            <person name="Nazareth L."/>
            <person name="Reid J."/>
            <person name="Worley K."/>
            <person name="Petrosino J."/>
            <person name="Highlander S."/>
            <person name="Gibbs R."/>
        </authorList>
    </citation>
    <scope>NUCLEOTIDE SEQUENCE [LARGE SCALE GENOMIC DNA]</scope>
    <source>
        <strain evidence="6">ATCC 33269</strain>
    </source>
</reference>
<dbReference type="HOGENOM" id="CLU_100552_2_0_10"/>
<keyword evidence="3 5" id="KW-0949">S-adenosyl-L-methionine</keyword>
<dbReference type="PANTHER" id="PTHR33603:SF1">
    <property type="entry name" value="RIBOSOMAL RNA LARGE SUBUNIT METHYLTRANSFERASE H"/>
    <property type="match status" value="1"/>
</dbReference>
<dbReference type="STRING" id="28134.SAMN05444288_1159"/>
<dbReference type="Pfam" id="PF02590">
    <property type="entry name" value="SPOUT_MTase"/>
    <property type="match status" value="1"/>
</dbReference>
<comment type="subunit">
    <text evidence="5">Homodimer.</text>
</comment>
<accession>E7RTD6</accession>
<dbReference type="EMBL" id="AEPE02000006">
    <property type="protein sequence ID" value="EFZ35942.1"/>
    <property type="molecule type" value="Genomic_DNA"/>
</dbReference>
<dbReference type="Proteomes" id="UP000005580">
    <property type="component" value="Unassembled WGS sequence"/>
</dbReference>
<sequence length="156" mass="18140">MKIELIVVGKTVNKHFATCIDDYVSRINHYMPFSIVTIPELKKTKNITNEQQKQQEGEIILRHIQPTDTVVLLDEHGKEYRSIELATWIEKKQHTARKLVLVTGGPYGFSKDMYARANELISLSKMTFSHQMVRLILTEQLYRACTIIKGEPYHHE</sequence>
<comment type="caution">
    <text evidence="6">The sequence shown here is derived from an EMBL/GenBank/DDBJ whole genome shotgun (WGS) entry which is preliminary data.</text>
</comment>
<organism evidence="6 7">
    <name type="scientific">Hoylesella oralis ATCC 33269</name>
    <dbReference type="NCBI Taxonomy" id="873533"/>
    <lineage>
        <taxon>Bacteria</taxon>
        <taxon>Pseudomonadati</taxon>
        <taxon>Bacteroidota</taxon>
        <taxon>Bacteroidia</taxon>
        <taxon>Bacteroidales</taxon>
        <taxon>Prevotellaceae</taxon>
        <taxon>Hoylesella</taxon>
    </lineage>
</organism>
<dbReference type="AlphaFoldDB" id="E7RTD6"/>
<dbReference type="InterPro" id="IPR029026">
    <property type="entry name" value="tRNA_m1G_MTases_N"/>
</dbReference>
<gene>
    <name evidence="5" type="primary">rlmH</name>
    <name evidence="6" type="ORF">HMPREF0663_12009</name>
</gene>
<protein>
    <recommendedName>
        <fullName evidence="5">Ribosomal RNA large subunit methyltransferase H</fullName>
        <ecNumber evidence="5">2.1.1.177</ecNumber>
    </recommendedName>
    <alternativeName>
        <fullName evidence="5">23S rRNA (pseudouridine1915-N3)-methyltransferase</fullName>
    </alternativeName>
    <alternativeName>
        <fullName evidence="5">23S rRNA m3Psi1915 methyltransferase</fullName>
    </alternativeName>
    <alternativeName>
        <fullName evidence="5">rRNA (pseudouridine-N3-)-methyltransferase RlmH</fullName>
    </alternativeName>
</protein>
<name>E7RTD6_9BACT</name>
<keyword evidence="2 5" id="KW-0808">Transferase</keyword>
<dbReference type="NCBIfam" id="NF000990">
    <property type="entry name" value="PRK00103.2-4"/>
    <property type="match status" value="1"/>
</dbReference>
<dbReference type="InterPro" id="IPR003742">
    <property type="entry name" value="RlmH-like"/>
</dbReference>
<comment type="subcellular location">
    <subcellularLocation>
        <location evidence="5">Cytoplasm</location>
    </subcellularLocation>
</comment>
<dbReference type="InterPro" id="IPR029028">
    <property type="entry name" value="Alpha/beta_knot_MTases"/>
</dbReference>
<evidence type="ECO:0000313" key="6">
    <source>
        <dbReference type="EMBL" id="EFZ35942.1"/>
    </source>
</evidence>
<dbReference type="PANTHER" id="PTHR33603">
    <property type="entry name" value="METHYLTRANSFERASE"/>
    <property type="match status" value="1"/>
</dbReference>
<dbReference type="EC" id="2.1.1.177" evidence="5"/>
<dbReference type="PIRSF" id="PIRSF004505">
    <property type="entry name" value="MT_bac"/>
    <property type="match status" value="1"/>
</dbReference>
<dbReference type="CDD" id="cd18081">
    <property type="entry name" value="RlmH-like"/>
    <property type="match status" value="1"/>
</dbReference>
<comment type="similarity">
    <text evidence="4 5">Belongs to the RNA methyltransferase RlmH family.</text>
</comment>
<dbReference type="SUPFAM" id="SSF75217">
    <property type="entry name" value="alpha/beta knot"/>
    <property type="match status" value="1"/>
</dbReference>
<dbReference type="HAMAP" id="MF_00658">
    <property type="entry name" value="23SrRNA_methyltr_H"/>
    <property type="match status" value="1"/>
</dbReference>
<keyword evidence="5" id="KW-0698">rRNA processing</keyword>
<comment type="function">
    <text evidence="5">Specifically methylates the pseudouridine at position 1915 (m3Psi1915) in 23S rRNA.</text>
</comment>
<comment type="catalytic activity">
    <reaction evidence="5">
        <text>pseudouridine(1915) in 23S rRNA + S-adenosyl-L-methionine = N(3)-methylpseudouridine(1915) in 23S rRNA + S-adenosyl-L-homocysteine + H(+)</text>
        <dbReference type="Rhea" id="RHEA:42752"/>
        <dbReference type="Rhea" id="RHEA-COMP:10221"/>
        <dbReference type="Rhea" id="RHEA-COMP:10222"/>
        <dbReference type="ChEBI" id="CHEBI:15378"/>
        <dbReference type="ChEBI" id="CHEBI:57856"/>
        <dbReference type="ChEBI" id="CHEBI:59789"/>
        <dbReference type="ChEBI" id="CHEBI:65314"/>
        <dbReference type="ChEBI" id="CHEBI:74486"/>
        <dbReference type="EC" id="2.1.1.177"/>
    </reaction>
</comment>
<keyword evidence="7" id="KW-1185">Reference proteome</keyword>
<dbReference type="GO" id="GO:0005737">
    <property type="term" value="C:cytoplasm"/>
    <property type="evidence" value="ECO:0007669"/>
    <property type="project" value="UniProtKB-SubCell"/>
</dbReference>
<proteinExistence type="inferred from homology"/>
<dbReference type="RefSeq" id="WP_004370206.1">
    <property type="nucleotide sequence ID" value="NZ_GL833119.1"/>
</dbReference>
<feature type="binding site" evidence="5">
    <location>
        <position position="73"/>
    </location>
    <ligand>
        <name>S-adenosyl-L-methionine</name>
        <dbReference type="ChEBI" id="CHEBI:59789"/>
    </ligand>
</feature>
<evidence type="ECO:0000256" key="4">
    <source>
        <dbReference type="ARBA" id="ARBA00038303"/>
    </source>
</evidence>
<evidence type="ECO:0000256" key="5">
    <source>
        <dbReference type="HAMAP-Rule" id="MF_00658"/>
    </source>
</evidence>
<feature type="binding site" evidence="5">
    <location>
        <begin position="123"/>
        <end position="128"/>
    </location>
    <ligand>
        <name>S-adenosyl-L-methionine</name>
        <dbReference type="ChEBI" id="CHEBI:59789"/>
    </ligand>
</feature>
<evidence type="ECO:0000256" key="3">
    <source>
        <dbReference type="ARBA" id="ARBA00022691"/>
    </source>
</evidence>
<dbReference type="GO" id="GO:0070038">
    <property type="term" value="F:rRNA (pseudouridine-N3-)-methyltransferase activity"/>
    <property type="evidence" value="ECO:0007669"/>
    <property type="project" value="UniProtKB-UniRule"/>
</dbReference>